<keyword evidence="1" id="KW-1133">Transmembrane helix</keyword>
<dbReference type="Proteomes" id="UP000195043">
    <property type="component" value="Unassembled WGS sequence"/>
</dbReference>
<dbReference type="EMBL" id="NGKU01000001">
    <property type="protein sequence ID" value="OTN77503.1"/>
    <property type="molecule type" value="Genomic_DNA"/>
</dbReference>
<protein>
    <submittedName>
        <fullName evidence="2">Uncharacterized protein</fullName>
    </submittedName>
</protein>
<comment type="caution">
    <text evidence="2">The sequence shown here is derived from an EMBL/GenBank/DDBJ whole genome shotgun (WGS) entry which is preliminary data.</text>
</comment>
<keyword evidence="1" id="KW-0812">Transmembrane</keyword>
<dbReference type="RefSeq" id="WP_179190039.1">
    <property type="nucleotide sequence ID" value="NZ_NGKU01000001.1"/>
</dbReference>
<organism evidence="2 3">
    <name type="scientific">Candidatus Enterococcus testudinis</name>
    <dbReference type="NCBI Taxonomy" id="1834191"/>
    <lineage>
        <taxon>Bacteria</taxon>
        <taxon>Bacillati</taxon>
        <taxon>Bacillota</taxon>
        <taxon>Bacilli</taxon>
        <taxon>Lactobacillales</taxon>
        <taxon>Enterococcaceae</taxon>
        <taxon>Enterococcus</taxon>
    </lineage>
</organism>
<keyword evidence="1" id="KW-0472">Membrane</keyword>
<sequence>MGFSLIFILCLILDLILLRISYQKKRFGMLFLSLSGLILISLVLVSVIFFFPDYL</sequence>
<reference evidence="2 3" key="1">
    <citation type="submission" date="2017-05" db="EMBL/GenBank/DDBJ databases">
        <title>The Genome Sequence of Enterococcus sp. 8G7_MSG3316.</title>
        <authorList>
            <consortium name="The Broad Institute Genomics Platform"/>
            <consortium name="The Broad Institute Genomic Center for Infectious Diseases"/>
            <person name="Earl A."/>
            <person name="Manson A."/>
            <person name="Schwartman J."/>
            <person name="Gilmore M."/>
            <person name="Abouelleil A."/>
            <person name="Cao P."/>
            <person name="Chapman S."/>
            <person name="Cusick C."/>
            <person name="Shea T."/>
            <person name="Young S."/>
            <person name="Neafsey D."/>
            <person name="Nusbaum C."/>
            <person name="Birren B."/>
        </authorList>
    </citation>
    <scope>NUCLEOTIDE SEQUENCE [LARGE SCALE GENOMIC DNA]</scope>
    <source>
        <strain evidence="2 3">8G7_MSG3316</strain>
    </source>
</reference>
<evidence type="ECO:0000313" key="2">
    <source>
        <dbReference type="EMBL" id="OTN77503.1"/>
    </source>
</evidence>
<feature type="transmembrane region" description="Helical" evidence="1">
    <location>
        <begin position="29"/>
        <end position="51"/>
    </location>
</feature>
<dbReference type="AlphaFoldDB" id="A0A242AA66"/>
<accession>A0A242AA66</accession>
<dbReference type="STRING" id="1834191.A5886_002603"/>
<name>A0A242AA66_9ENTE</name>
<feature type="transmembrane region" description="Helical" evidence="1">
    <location>
        <begin position="6"/>
        <end position="22"/>
    </location>
</feature>
<keyword evidence="3" id="KW-1185">Reference proteome</keyword>
<gene>
    <name evidence="2" type="ORF">A5886_002603</name>
</gene>
<evidence type="ECO:0000256" key="1">
    <source>
        <dbReference type="SAM" id="Phobius"/>
    </source>
</evidence>
<evidence type="ECO:0000313" key="3">
    <source>
        <dbReference type="Proteomes" id="UP000195043"/>
    </source>
</evidence>
<proteinExistence type="predicted"/>